<protein>
    <recommendedName>
        <fullName evidence="3">Ribbon-helix-helix protein CopG domain-containing protein</fullName>
    </recommendedName>
</protein>
<dbReference type="AlphaFoldDB" id="A0A2S6MXH7"/>
<reference evidence="1 2" key="1">
    <citation type="journal article" date="2018" name="Arch. Microbiol.">
        <title>New insights into the metabolic potential of the phototrophic purple bacterium Rhodopila globiformis DSM 161(T) from its draft genome sequence and evidence for a vanadium-dependent nitrogenase.</title>
        <authorList>
            <person name="Imhoff J.F."/>
            <person name="Rahn T."/>
            <person name="Kunzel S."/>
            <person name="Neulinger S.C."/>
        </authorList>
    </citation>
    <scope>NUCLEOTIDE SEQUENCE [LARGE SCALE GENOMIC DNA]</scope>
    <source>
        <strain evidence="1 2">DSM 161</strain>
    </source>
</reference>
<dbReference type="RefSeq" id="WP_104522206.1">
    <property type="nucleotide sequence ID" value="NZ_NHRY01000263.1"/>
</dbReference>
<gene>
    <name evidence="1" type="ORF">CCS01_28445</name>
</gene>
<comment type="caution">
    <text evidence="1">The sequence shown here is derived from an EMBL/GenBank/DDBJ whole genome shotgun (WGS) entry which is preliminary data.</text>
</comment>
<keyword evidence="2" id="KW-1185">Reference proteome</keyword>
<proteinExistence type="predicted"/>
<dbReference type="EMBL" id="NHRY01000263">
    <property type="protein sequence ID" value="PPQ27067.1"/>
    <property type="molecule type" value="Genomic_DNA"/>
</dbReference>
<organism evidence="1 2">
    <name type="scientific">Rhodopila globiformis</name>
    <name type="common">Rhodopseudomonas globiformis</name>
    <dbReference type="NCBI Taxonomy" id="1071"/>
    <lineage>
        <taxon>Bacteria</taxon>
        <taxon>Pseudomonadati</taxon>
        <taxon>Pseudomonadota</taxon>
        <taxon>Alphaproteobacteria</taxon>
        <taxon>Acetobacterales</taxon>
        <taxon>Acetobacteraceae</taxon>
        <taxon>Rhodopila</taxon>
    </lineage>
</organism>
<dbReference type="OrthoDB" id="7282366at2"/>
<evidence type="ECO:0008006" key="3">
    <source>
        <dbReference type="Google" id="ProtNLM"/>
    </source>
</evidence>
<evidence type="ECO:0000313" key="1">
    <source>
        <dbReference type="EMBL" id="PPQ27067.1"/>
    </source>
</evidence>
<evidence type="ECO:0000313" key="2">
    <source>
        <dbReference type="Proteomes" id="UP000239724"/>
    </source>
</evidence>
<sequence length="80" mass="8819">MAAPLSVRLDDSVQAMLEAEARNRGIGLARYLRQLATEAAREVRRNAIRAQSAAVARHIAENPEAKDFAEFWGTPRSEGL</sequence>
<name>A0A2S6MXH7_RHOGL</name>
<accession>A0A2S6MXH7</accession>
<dbReference type="Proteomes" id="UP000239724">
    <property type="component" value="Unassembled WGS sequence"/>
</dbReference>